<organism evidence="4 5">
    <name type="scientific">Cryomyces minteri</name>
    <dbReference type="NCBI Taxonomy" id="331657"/>
    <lineage>
        <taxon>Eukaryota</taxon>
        <taxon>Fungi</taxon>
        <taxon>Dikarya</taxon>
        <taxon>Ascomycota</taxon>
        <taxon>Pezizomycotina</taxon>
        <taxon>Dothideomycetes</taxon>
        <taxon>Dothideomycetes incertae sedis</taxon>
        <taxon>Cryomyces</taxon>
    </lineage>
</organism>
<dbReference type="PANTHER" id="PTHR47990">
    <property type="entry name" value="2-OXOGLUTARATE (2OG) AND FE(II)-DEPENDENT OXYGENASE SUPERFAMILY PROTEIN-RELATED"/>
    <property type="match status" value="1"/>
</dbReference>
<dbReference type="InterPro" id="IPR005123">
    <property type="entry name" value="Oxoglu/Fe-dep_dioxygenase_dom"/>
</dbReference>
<dbReference type="PROSITE" id="PS51471">
    <property type="entry name" value="FE2OG_OXY"/>
    <property type="match status" value="1"/>
</dbReference>
<keyword evidence="2" id="KW-0560">Oxidoreductase</keyword>
<dbReference type="EMBL" id="NAJN01000326">
    <property type="protein sequence ID" value="TKA74924.1"/>
    <property type="molecule type" value="Genomic_DNA"/>
</dbReference>
<evidence type="ECO:0000259" key="3">
    <source>
        <dbReference type="PROSITE" id="PS51471"/>
    </source>
</evidence>
<evidence type="ECO:0000313" key="4">
    <source>
        <dbReference type="EMBL" id="TKA74924.1"/>
    </source>
</evidence>
<dbReference type="InterPro" id="IPR044861">
    <property type="entry name" value="IPNS-like_FE2OG_OXY"/>
</dbReference>
<dbReference type="PRINTS" id="PR00682">
    <property type="entry name" value="IPNSYNTHASE"/>
</dbReference>
<dbReference type="GO" id="GO:0046872">
    <property type="term" value="F:metal ion binding"/>
    <property type="evidence" value="ECO:0007669"/>
    <property type="project" value="UniProtKB-KW"/>
</dbReference>
<evidence type="ECO:0000313" key="5">
    <source>
        <dbReference type="Proteomes" id="UP000308768"/>
    </source>
</evidence>
<dbReference type="OrthoDB" id="288590at2759"/>
<dbReference type="GO" id="GO:0016491">
    <property type="term" value="F:oxidoreductase activity"/>
    <property type="evidence" value="ECO:0007669"/>
    <property type="project" value="UniProtKB-KW"/>
</dbReference>
<dbReference type="Pfam" id="PF03171">
    <property type="entry name" value="2OG-FeII_Oxy"/>
    <property type="match status" value="1"/>
</dbReference>
<dbReference type="Pfam" id="PF14226">
    <property type="entry name" value="DIOX_N"/>
    <property type="match status" value="1"/>
</dbReference>
<keyword evidence="2" id="KW-0408">Iron</keyword>
<reference evidence="4 5" key="1">
    <citation type="submission" date="2017-03" db="EMBL/GenBank/DDBJ databases">
        <title>Genomes of endolithic fungi from Antarctica.</title>
        <authorList>
            <person name="Coleine C."/>
            <person name="Masonjones S."/>
            <person name="Stajich J.E."/>
        </authorList>
    </citation>
    <scope>NUCLEOTIDE SEQUENCE [LARGE SCALE GENOMIC DNA]</scope>
    <source>
        <strain evidence="4 5">CCFEE 5187</strain>
    </source>
</reference>
<proteinExistence type="inferred from homology"/>
<dbReference type="FunFam" id="2.60.120.330:FF:000030">
    <property type="entry name" value="Thymine dioxygenase"/>
    <property type="match status" value="1"/>
</dbReference>
<dbReference type="Proteomes" id="UP000308768">
    <property type="component" value="Unassembled WGS sequence"/>
</dbReference>
<protein>
    <recommendedName>
        <fullName evidence="3">Fe2OG dioxygenase domain-containing protein</fullName>
    </recommendedName>
</protein>
<accession>A0A4U0XDL6</accession>
<dbReference type="AlphaFoldDB" id="A0A4U0XDL6"/>
<feature type="domain" description="Fe2OG dioxygenase" evidence="3">
    <location>
        <begin position="187"/>
        <end position="300"/>
    </location>
</feature>
<sequence length="337" mass="37158">MAETAVEEDNLLIPLIDFSAFLSGSSSSKRTAAHALTTGFQRAGFIYIKNHGIPPATIARAFQHSAAFFRRPQAQKDVLSWTTPRSNRGYVAHGREKVSDLRDKADVEALRAAMPDLKESMEIGRDDKAEFPNRWPDAFDEEGRVFRDVMREFFDTCKELHVQVMRAIALGLGLEDETFFDGYCDAGDNTLRLLHYPEVEKGALGAKGGGSIRAGAHTDYGSITLLFQDDRGGLQVLSPNGNFVDATPIADTIVVNAGDLLARWSNDSIKSTKHRVVEPPVPTESGVHPARYSIAYFCNPNFDRFIDAIPGTYGEGGKKYEGINSGEYLVQRLTATY</sequence>
<dbReference type="Gene3D" id="2.60.120.330">
    <property type="entry name" value="B-lactam Antibiotic, Isopenicillin N Synthase, Chain"/>
    <property type="match status" value="1"/>
</dbReference>
<dbReference type="STRING" id="331657.A0A4U0XDL6"/>
<keyword evidence="5" id="KW-1185">Reference proteome</keyword>
<keyword evidence="2" id="KW-0479">Metal-binding</keyword>
<name>A0A4U0XDL6_9PEZI</name>
<comment type="caution">
    <text evidence="4">The sequence shown here is derived from an EMBL/GenBank/DDBJ whole genome shotgun (WGS) entry which is preliminary data.</text>
</comment>
<dbReference type="GO" id="GO:0044283">
    <property type="term" value="P:small molecule biosynthetic process"/>
    <property type="evidence" value="ECO:0007669"/>
    <property type="project" value="UniProtKB-ARBA"/>
</dbReference>
<comment type="similarity">
    <text evidence="1 2">Belongs to the iron/ascorbate-dependent oxidoreductase family.</text>
</comment>
<dbReference type="InterPro" id="IPR027443">
    <property type="entry name" value="IPNS-like_sf"/>
</dbReference>
<dbReference type="SUPFAM" id="SSF51197">
    <property type="entry name" value="Clavaminate synthase-like"/>
    <property type="match status" value="1"/>
</dbReference>
<dbReference type="InterPro" id="IPR026992">
    <property type="entry name" value="DIOX_N"/>
</dbReference>
<dbReference type="InterPro" id="IPR050231">
    <property type="entry name" value="Iron_ascorbate_oxido_reductase"/>
</dbReference>
<gene>
    <name evidence="4" type="ORF">B0A49_02594</name>
</gene>
<evidence type="ECO:0000256" key="1">
    <source>
        <dbReference type="ARBA" id="ARBA00008056"/>
    </source>
</evidence>
<evidence type="ECO:0000256" key="2">
    <source>
        <dbReference type="RuleBase" id="RU003682"/>
    </source>
</evidence>